<reference evidence="2" key="1">
    <citation type="journal article" date="2020" name="bioRxiv">
        <title>Whole genome comparisons of ergot fungi reveals the divergence and evolution of species within the genus Claviceps are the result of varying mechanisms driving genome evolution and host range expansion.</title>
        <authorList>
            <person name="Wyka S.A."/>
            <person name="Mondo S.J."/>
            <person name="Liu M."/>
            <person name="Dettman J."/>
            <person name="Nalam V."/>
            <person name="Broders K.D."/>
        </authorList>
    </citation>
    <scope>NUCLEOTIDE SEQUENCE</scope>
    <source>
        <strain evidence="2">CCC 602</strain>
    </source>
</reference>
<evidence type="ECO:0000313" key="2">
    <source>
        <dbReference type="EMBL" id="KAG6008847.1"/>
    </source>
</evidence>
<dbReference type="Proteomes" id="UP000748025">
    <property type="component" value="Unassembled WGS sequence"/>
</dbReference>
<protein>
    <submittedName>
        <fullName evidence="2">Uncharacterized protein</fullName>
    </submittedName>
</protein>
<keyword evidence="3" id="KW-1185">Reference proteome</keyword>
<name>A0A9P7NCK2_9HYPO</name>
<comment type="caution">
    <text evidence="2">The sequence shown here is derived from an EMBL/GenBank/DDBJ whole genome shotgun (WGS) entry which is preliminary data.</text>
</comment>
<accession>A0A9P7NCK2</accession>
<organism evidence="2 3">
    <name type="scientific">Claviceps pusilla</name>
    <dbReference type="NCBI Taxonomy" id="123648"/>
    <lineage>
        <taxon>Eukaryota</taxon>
        <taxon>Fungi</taxon>
        <taxon>Dikarya</taxon>
        <taxon>Ascomycota</taxon>
        <taxon>Pezizomycotina</taxon>
        <taxon>Sordariomycetes</taxon>
        <taxon>Hypocreomycetidae</taxon>
        <taxon>Hypocreales</taxon>
        <taxon>Clavicipitaceae</taxon>
        <taxon>Claviceps</taxon>
    </lineage>
</organism>
<dbReference type="AlphaFoldDB" id="A0A9P7NCK2"/>
<sequence>MHPKGGLASKLQTSEGSWPDATEHAAIQQSQWQHGVSELVNLAGFFLPRDMKAEDGGRSLARVRDEWGAWL</sequence>
<feature type="region of interest" description="Disordered" evidence="1">
    <location>
        <begin position="1"/>
        <end position="29"/>
    </location>
</feature>
<gene>
    <name evidence="2" type="ORF">E4U43_000089</name>
</gene>
<dbReference type="EMBL" id="SRPW01001023">
    <property type="protein sequence ID" value="KAG6008847.1"/>
    <property type="molecule type" value="Genomic_DNA"/>
</dbReference>
<evidence type="ECO:0000256" key="1">
    <source>
        <dbReference type="SAM" id="MobiDB-lite"/>
    </source>
</evidence>
<proteinExistence type="predicted"/>
<evidence type="ECO:0000313" key="3">
    <source>
        <dbReference type="Proteomes" id="UP000748025"/>
    </source>
</evidence>